<protein>
    <submittedName>
        <fullName evidence="2">Uncharacterized protein</fullName>
    </submittedName>
</protein>
<dbReference type="AlphaFoldDB" id="A0A395M492"/>
<evidence type="ECO:0000256" key="1">
    <source>
        <dbReference type="SAM" id="MobiDB-lite"/>
    </source>
</evidence>
<feature type="compositionally biased region" description="Low complexity" evidence="1">
    <location>
        <begin position="13"/>
        <end position="65"/>
    </location>
</feature>
<feature type="region of interest" description="Disordered" evidence="1">
    <location>
        <begin position="1"/>
        <end position="70"/>
    </location>
</feature>
<dbReference type="Proteomes" id="UP000266389">
    <property type="component" value="Unassembled WGS sequence"/>
</dbReference>
<reference evidence="2 3" key="1">
    <citation type="journal article" date="2011" name="ISME J.">
        <title>Community ecology of hot spring cyanobacterial mats: predominant populations and their functional potential.</title>
        <authorList>
            <person name="Klatt C.G."/>
            <person name="Wood J.M."/>
            <person name="Rusch D.B."/>
            <person name="Bateson M.M."/>
            <person name="Hamamura N."/>
            <person name="Heidelberg J.F."/>
            <person name="Grossman A.R."/>
            <person name="Bhaya D."/>
            <person name="Cohan F.M."/>
            <person name="Kuhl M."/>
            <person name="Bryant D.A."/>
            <person name="Ward D.M."/>
        </authorList>
    </citation>
    <scope>NUCLEOTIDE SEQUENCE [LARGE SCALE GENOMIC DNA]</scope>
    <source>
        <strain evidence="2">OS</strain>
    </source>
</reference>
<comment type="caution">
    <text evidence="2">The sequence shown here is derived from an EMBL/GenBank/DDBJ whole genome shotgun (WGS) entry which is preliminary data.</text>
</comment>
<evidence type="ECO:0000313" key="2">
    <source>
        <dbReference type="EMBL" id="RFM25088.1"/>
    </source>
</evidence>
<accession>A0A395M492</accession>
<sequence length="116" mass="12099">MADEPKKLSPMMAKKLAQQQAAKEASSATETNTPAAETEPAPATKATTIPIAKPAAKAESAPKNPDGTRYGYSDGLPSVFGTPPAIDEAYFVIKTVSSIPAAIVEGIMNFFKKVTS</sequence>
<name>A0A395M492_9BACT</name>
<gene>
    <name evidence="2" type="ORF">D0433_02635</name>
</gene>
<proteinExistence type="predicted"/>
<organism evidence="2 3">
    <name type="scientific">Candidatus Thermochlorobacter aerophilus</name>
    <dbReference type="NCBI Taxonomy" id="1868324"/>
    <lineage>
        <taxon>Bacteria</taxon>
        <taxon>Pseudomonadati</taxon>
        <taxon>Chlorobiota</taxon>
        <taxon>Chlorobiia</taxon>
        <taxon>Chlorobiales</taxon>
        <taxon>Candidatus Thermochlorobacteriaceae</taxon>
        <taxon>Candidatus Thermochlorobacter</taxon>
    </lineage>
</organism>
<evidence type="ECO:0000313" key="3">
    <source>
        <dbReference type="Proteomes" id="UP000266389"/>
    </source>
</evidence>
<dbReference type="EMBL" id="PHFL01000010">
    <property type="protein sequence ID" value="RFM25088.1"/>
    <property type="molecule type" value="Genomic_DNA"/>
</dbReference>